<keyword evidence="1" id="KW-1133">Transmembrane helix</keyword>
<feature type="transmembrane region" description="Helical" evidence="1">
    <location>
        <begin position="46"/>
        <end position="65"/>
    </location>
</feature>
<protein>
    <recommendedName>
        <fullName evidence="2">Phosphatidic acid phosphatase type 2/haloperoxidase domain-containing protein</fullName>
    </recommendedName>
</protein>
<keyword evidence="4" id="KW-1185">Reference proteome</keyword>
<feature type="transmembrane region" description="Helical" evidence="1">
    <location>
        <begin position="112"/>
        <end position="133"/>
    </location>
</feature>
<dbReference type="RefSeq" id="WP_344668872.1">
    <property type="nucleotide sequence ID" value="NZ_BAAAQN010000041.1"/>
</dbReference>
<evidence type="ECO:0000313" key="3">
    <source>
        <dbReference type="EMBL" id="GAA2046352.1"/>
    </source>
</evidence>
<name>A0ABN2UZQ1_9ACTN</name>
<feature type="transmembrane region" description="Helical" evidence="1">
    <location>
        <begin position="181"/>
        <end position="200"/>
    </location>
</feature>
<dbReference type="Pfam" id="PF01569">
    <property type="entry name" value="PAP2"/>
    <property type="match status" value="1"/>
</dbReference>
<dbReference type="Proteomes" id="UP001500751">
    <property type="component" value="Unassembled WGS sequence"/>
</dbReference>
<feature type="transmembrane region" description="Helical" evidence="1">
    <location>
        <begin position="86"/>
        <end position="106"/>
    </location>
</feature>
<evidence type="ECO:0000259" key="2">
    <source>
        <dbReference type="Pfam" id="PF01569"/>
    </source>
</evidence>
<sequence>MSTTALSHHKTAPTSTARRITDYLEPKKRILLDVVLVGLVVDGWTGLGWGLLGAMFAAVLSIWFIKRGMHRGRWANSHVGVKQHRLIVMSFIIASVAAGIALMVVLGALRPITALIVAMLTTLAALMALTPAWKISVHSAVSSGSVLLIALACGWWALALYPLVVLVGWSRVALGDHTRNQVIAGALLGALVATPAYLPLH</sequence>
<comment type="caution">
    <text evidence="3">The sequence shown here is derived from an EMBL/GenBank/DDBJ whole genome shotgun (WGS) entry which is preliminary data.</text>
</comment>
<dbReference type="Gene3D" id="1.20.144.10">
    <property type="entry name" value="Phosphatidic acid phosphatase type 2/haloperoxidase"/>
    <property type="match status" value="1"/>
</dbReference>
<gene>
    <name evidence="3" type="ORF">GCM10009839_58320</name>
</gene>
<dbReference type="InterPro" id="IPR036938">
    <property type="entry name" value="PAP2/HPO_sf"/>
</dbReference>
<proteinExistence type="predicted"/>
<accession>A0ABN2UZQ1</accession>
<dbReference type="EMBL" id="BAAAQN010000041">
    <property type="protein sequence ID" value="GAA2046352.1"/>
    <property type="molecule type" value="Genomic_DNA"/>
</dbReference>
<feature type="domain" description="Phosphatidic acid phosphatase type 2/haloperoxidase" evidence="2">
    <location>
        <begin position="135"/>
        <end position="197"/>
    </location>
</feature>
<keyword evidence="1" id="KW-0472">Membrane</keyword>
<feature type="transmembrane region" description="Helical" evidence="1">
    <location>
        <begin position="145"/>
        <end position="169"/>
    </location>
</feature>
<organism evidence="3 4">
    <name type="scientific">Catenulispora yoronensis</name>
    <dbReference type="NCBI Taxonomy" id="450799"/>
    <lineage>
        <taxon>Bacteria</taxon>
        <taxon>Bacillati</taxon>
        <taxon>Actinomycetota</taxon>
        <taxon>Actinomycetes</taxon>
        <taxon>Catenulisporales</taxon>
        <taxon>Catenulisporaceae</taxon>
        <taxon>Catenulispora</taxon>
    </lineage>
</organism>
<dbReference type="SUPFAM" id="SSF48317">
    <property type="entry name" value="Acid phosphatase/Vanadium-dependent haloperoxidase"/>
    <property type="match status" value="1"/>
</dbReference>
<reference evidence="3 4" key="1">
    <citation type="journal article" date="2019" name="Int. J. Syst. Evol. Microbiol.">
        <title>The Global Catalogue of Microorganisms (GCM) 10K type strain sequencing project: providing services to taxonomists for standard genome sequencing and annotation.</title>
        <authorList>
            <consortium name="The Broad Institute Genomics Platform"/>
            <consortium name="The Broad Institute Genome Sequencing Center for Infectious Disease"/>
            <person name="Wu L."/>
            <person name="Ma J."/>
        </authorList>
    </citation>
    <scope>NUCLEOTIDE SEQUENCE [LARGE SCALE GENOMIC DNA]</scope>
    <source>
        <strain evidence="3 4">JCM 16014</strain>
    </source>
</reference>
<evidence type="ECO:0000313" key="4">
    <source>
        <dbReference type="Proteomes" id="UP001500751"/>
    </source>
</evidence>
<evidence type="ECO:0000256" key="1">
    <source>
        <dbReference type="SAM" id="Phobius"/>
    </source>
</evidence>
<keyword evidence="1" id="KW-0812">Transmembrane</keyword>
<dbReference type="InterPro" id="IPR000326">
    <property type="entry name" value="PAP2/HPO"/>
</dbReference>